<dbReference type="EMBL" id="BMNK01000002">
    <property type="protein sequence ID" value="GGP03828.1"/>
    <property type="molecule type" value="Genomic_DNA"/>
</dbReference>
<feature type="transmembrane region" description="Helical" evidence="7">
    <location>
        <begin position="338"/>
        <end position="356"/>
    </location>
</feature>
<evidence type="ECO:0000256" key="6">
    <source>
        <dbReference type="ARBA" id="ARBA00023136"/>
    </source>
</evidence>
<accession>A0A918E498</accession>
<feature type="transmembrane region" description="Helical" evidence="7">
    <location>
        <begin position="20"/>
        <end position="40"/>
    </location>
</feature>
<dbReference type="InterPro" id="IPR036259">
    <property type="entry name" value="MFS_trans_sf"/>
</dbReference>
<evidence type="ECO:0000256" key="1">
    <source>
        <dbReference type="ARBA" id="ARBA00004651"/>
    </source>
</evidence>
<comment type="caution">
    <text evidence="9">The sequence shown here is derived from an EMBL/GenBank/DDBJ whole genome shotgun (WGS) entry which is preliminary data.</text>
</comment>
<protein>
    <submittedName>
        <fullName evidence="9">MFS transporter</fullName>
    </submittedName>
</protein>
<feature type="transmembrane region" description="Helical" evidence="7">
    <location>
        <begin position="143"/>
        <end position="164"/>
    </location>
</feature>
<feature type="transmembrane region" description="Helical" evidence="7">
    <location>
        <begin position="55"/>
        <end position="76"/>
    </location>
</feature>
<dbReference type="Gene3D" id="1.20.1250.20">
    <property type="entry name" value="MFS general substrate transporter like domains"/>
    <property type="match status" value="1"/>
</dbReference>
<evidence type="ECO:0000256" key="5">
    <source>
        <dbReference type="ARBA" id="ARBA00022989"/>
    </source>
</evidence>
<dbReference type="AlphaFoldDB" id="A0A918E498"/>
<evidence type="ECO:0000256" key="3">
    <source>
        <dbReference type="ARBA" id="ARBA00022475"/>
    </source>
</evidence>
<comment type="subcellular location">
    <subcellularLocation>
        <location evidence="1">Cell membrane</location>
        <topology evidence="1">Multi-pass membrane protein</topology>
    </subcellularLocation>
</comment>
<feature type="transmembrane region" description="Helical" evidence="7">
    <location>
        <begin position="308"/>
        <end position="326"/>
    </location>
</feature>
<feature type="transmembrane region" description="Helical" evidence="7">
    <location>
        <begin position="362"/>
        <end position="386"/>
    </location>
</feature>
<keyword evidence="2" id="KW-0813">Transport</keyword>
<dbReference type="PANTHER" id="PTHR42718">
    <property type="entry name" value="MAJOR FACILITATOR SUPERFAMILY MULTIDRUG TRANSPORTER MFSC"/>
    <property type="match status" value="1"/>
</dbReference>
<evidence type="ECO:0000256" key="7">
    <source>
        <dbReference type="SAM" id="Phobius"/>
    </source>
</evidence>
<keyword evidence="10" id="KW-1185">Reference proteome</keyword>
<dbReference type="SUPFAM" id="SSF103473">
    <property type="entry name" value="MFS general substrate transporter"/>
    <property type="match status" value="1"/>
</dbReference>
<sequence length="514" mass="52252">MTTNPTTNASRAGRREWAGLAVLALPTVLLALDLSVLHLAVPHLSAALAPSGTELLWILDVYGFMIAGFLVTMGWVGDRIGRRRLLMIGATAFGLASALAAYSTGPGMLIVSRALLGVAGATLMPSTLALLGTMFKDPRQRAMAVGVWMTSFMGGTAIGPLVGGLLLERFWWGSAFLIGVPVMALLLLAAPLLLPEQRDPQPGSIDLVSVALSLAALLPVVYGLKELAKDGPRPLALAALVAGALFGIWFVRRQRTLDVPLVDLRLFSERGFAAALAIMLLAVVTTGGGFLMVAQYLQLVAGLSALEAGVWLLPATLLTIAGSLLAPKLAGRMPMGHLIGAGLALAAVGYLLLALVDGSPATAVAGMAIAFLGVAPMMVLGTDLVMGSAPPEKAGAASALSETSGELGIALGVALLGSVGTAVYRALVTVPDGVPGEAAAAARDTLPAALATAADLPADAGAELLESAHAAFIAGLNVVGVVSAVIALGLAALARTAFRDRGTAPIEDGECLRR</sequence>
<evidence type="ECO:0000313" key="10">
    <source>
        <dbReference type="Proteomes" id="UP000660745"/>
    </source>
</evidence>
<feature type="transmembrane region" description="Helical" evidence="7">
    <location>
        <begin position="110"/>
        <end position="131"/>
    </location>
</feature>
<proteinExistence type="predicted"/>
<dbReference type="InterPro" id="IPR020846">
    <property type="entry name" value="MFS_dom"/>
</dbReference>
<evidence type="ECO:0000259" key="8">
    <source>
        <dbReference type="PROSITE" id="PS50850"/>
    </source>
</evidence>
<dbReference type="RefSeq" id="WP_189137869.1">
    <property type="nucleotide sequence ID" value="NZ_BMNK01000002.1"/>
</dbReference>
<name>A0A918E498_9ACTN</name>
<evidence type="ECO:0000256" key="4">
    <source>
        <dbReference type="ARBA" id="ARBA00022692"/>
    </source>
</evidence>
<feature type="transmembrane region" description="Helical" evidence="7">
    <location>
        <begin position="234"/>
        <end position="251"/>
    </location>
</feature>
<dbReference type="GO" id="GO:0022857">
    <property type="term" value="F:transmembrane transporter activity"/>
    <property type="evidence" value="ECO:0007669"/>
    <property type="project" value="InterPro"/>
</dbReference>
<dbReference type="GO" id="GO:0005886">
    <property type="term" value="C:plasma membrane"/>
    <property type="evidence" value="ECO:0007669"/>
    <property type="project" value="UniProtKB-SubCell"/>
</dbReference>
<gene>
    <name evidence="9" type="ORF">GCM10012278_16680</name>
</gene>
<evidence type="ECO:0000313" key="9">
    <source>
        <dbReference type="EMBL" id="GGP03828.1"/>
    </source>
</evidence>
<feature type="transmembrane region" description="Helical" evidence="7">
    <location>
        <begin position="170"/>
        <end position="193"/>
    </location>
</feature>
<keyword evidence="4 7" id="KW-0812">Transmembrane</keyword>
<dbReference type="PROSITE" id="PS50850">
    <property type="entry name" value="MFS"/>
    <property type="match status" value="1"/>
</dbReference>
<reference evidence="9" key="1">
    <citation type="journal article" date="2014" name="Int. J. Syst. Evol. Microbiol.">
        <title>Complete genome sequence of Corynebacterium casei LMG S-19264T (=DSM 44701T), isolated from a smear-ripened cheese.</title>
        <authorList>
            <consortium name="US DOE Joint Genome Institute (JGI-PGF)"/>
            <person name="Walter F."/>
            <person name="Albersmeier A."/>
            <person name="Kalinowski J."/>
            <person name="Ruckert C."/>
        </authorList>
    </citation>
    <scope>NUCLEOTIDE SEQUENCE</scope>
    <source>
        <strain evidence="9">CGMCC 4.7430</strain>
    </source>
</reference>
<dbReference type="PANTHER" id="PTHR42718:SF47">
    <property type="entry name" value="METHYL VIOLOGEN RESISTANCE PROTEIN SMVA"/>
    <property type="match status" value="1"/>
</dbReference>
<reference evidence="9" key="2">
    <citation type="submission" date="2020-09" db="EMBL/GenBank/DDBJ databases">
        <authorList>
            <person name="Sun Q."/>
            <person name="Zhou Y."/>
        </authorList>
    </citation>
    <scope>NUCLEOTIDE SEQUENCE</scope>
    <source>
        <strain evidence="9">CGMCC 4.7430</strain>
    </source>
</reference>
<dbReference type="Proteomes" id="UP000660745">
    <property type="component" value="Unassembled WGS sequence"/>
</dbReference>
<feature type="transmembrane region" description="Helical" evidence="7">
    <location>
        <begin position="407"/>
        <end position="427"/>
    </location>
</feature>
<organism evidence="9 10">
    <name type="scientific">Nonomuraea glycinis</name>
    <dbReference type="NCBI Taxonomy" id="2047744"/>
    <lineage>
        <taxon>Bacteria</taxon>
        <taxon>Bacillati</taxon>
        <taxon>Actinomycetota</taxon>
        <taxon>Actinomycetes</taxon>
        <taxon>Streptosporangiales</taxon>
        <taxon>Streptosporangiaceae</taxon>
        <taxon>Nonomuraea</taxon>
    </lineage>
</organism>
<keyword evidence="6 7" id="KW-0472">Membrane</keyword>
<feature type="transmembrane region" description="Helical" evidence="7">
    <location>
        <begin position="470"/>
        <end position="493"/>
    </location>
</feature>
<keyword evidence="3" id="KW-1003">Cell membrane</keyword>
<evidence type="ECO:0000256" key="2">
    <source>
        <dbReference type="ARBA" id="ARBA00022448"/>
    </source>
</evidence>
<feature type="transmembrane region" description="Helical" evidence="7">
    <location>
        <begin position="272"/>
        <end position="296"/>
    </location>
</feature>
<feature type="transmembrane region" description="Helical" evidence="7">
    <location>
        <begin position="85"/>
        <end position="104"/>
    </location>
</feature>
<dbReference type="InterPro" id="IPR011701">
    <property type="entry name" value="MFS"/>
</dbReference>
<feature type="transmembrane region" description="Helical" evidence="7">
    <location>
        <begin position="205"/>
        <end position="222"/>
    </location>
</feature>
<feature type="domain" description="Major facilitator superfamily (MFS) profile" evidence="8">
    <location>
        <begin position="19"/>
        <end position="501"/>
    </location>
</feature>
<keyword evidence="5 7" id="KW-1133">Transmembrane helix</keyword>
<dbReference type="Pfam" id="PF07690">
    <property type="entry name" value="MFS_1"/>
    <property type="match status" value="1"/>
</dbReference>
<dbReference type="CDD" id="cd17321">
    <property type="entry name" value="MFS_MMR_MDR_like"/>
    <property type="match status" value="1"/>
</dbReference>